<dbReference type="InterPro" id="IPR036514">
    <property type="entry name" value="SGNH_hydro_sf"/>
</dbReference>
<keyword evidence="6" id="KW-1185">Reference proteome</keyword>
<dbReference type="Gene3D" id="3.40.50.1110">
    <property type="entry name" value="SGNH hydrolase"/>
    <property type="match status" value="1"/>
</dbReference>
<evidence type="ECO:0000313" key="5">
    <source>
        <dbReference type="EMBL" id="GIH95106.1"/>
    </source>
</evidence>
<keyword evidence="1 3" id="KW-0732">Signal</keyword>
<proteinExistence type="predicted"/>
<evidence type="ECO:0000256" key="2">
    <source>
        <dbReference type="SAM" id="MobiDB-lite"/>
    </source>
</evidence>
<feature type="region of interest" description="Disordered" evidence="2">
    <location>
        <begin position="1046"/>
        <end position="1066"/>
    </location>
</feature>
<evidence type="ECO:0000256" key="1">
    <source>
        <dbReference type="ARBA" id="ARBA00022729"/>
    </source>
</evidence>
<organism evidence="5 6">
    <name type="scientific">Planobispora siamensis</name>
    <dbReference type="NCBI Taxonomy" id="936338"/>
    <lineage>
        <taxon>Bacteria</taxon>
        <taxon>Bacillati</taxon>
        <taxon>Actinomycetota</taxon>
        <taxon>Actinomycetes</taxon>
        <taxon>Streptosporangiales</taxon>
        <taxon>Streptosporangiaceae</taxon>
        <taxon>Planobispora</taxon>
    </lineage>
</organism>
<accession>A0A8J3SM49</accession>
<dbReference type="Gene3D" id="2.130.10.130">
    <property type="entry name" value="Integrin alpha, N-terminal"/>
    <property type="match status" value="1"/>
</dbReference>
<dbReference type="InterPro" id="IPR013517">
    <property type="entry name" value="FG-GAP"/>
</dbReference>
<dbReference type="InterPro" id="IPR013830">
    <property type="entry name" value="SGNH_hydro"/>
</dbReference>
<dbReference type="CDD" id="cd01833">
    <property type="entry name" value="XynB_like"/>
    <property type="match status" value="1"/>
</dbReference>
<feature type="chain" id="PRO_5039388005" description="SGNH hydrolase-type esterase domain-containing protein" evidence="3">
    <location>
        <begin position="34"/>
        <end position="1075"/>
    </location>
</feature>
<dbReference type="InterPro" id="IPR028994">
    <property type="entry name" value="Integrin_alpha_N"/>
</dbReference>
<sequence>MPVIGRKIRRRGRAVTSLLVTLCLLLQVGFQPAASAATSAATTVTLNFAMPEGFDRAELTAWANEFNNRNDLLSETIQEEIAAHPADFPGARDLEPREFDGAFTVTSTGVSVTVESDVHTSNLSWWEEALMWVSVTAGGLVFRVVCVIGLVPAMPATPSLAKGICASLQVIISKGIVLLITALEDGPAKDWAFWERALGSLIVDAVSAFVWEVWLGPFTMGRVESGYTLSSAFGKIRDGFLSVANTIERWWGSSAGFFRTLATVVGGRGPGTAGRLLELANARGWMPRPANLRVMPMGDSITVGYGGIGDSTEKYVGYRRELLSGLQTAGHSVDFVGSQDSGAGSISDSDHEGHGGWRIDQIDDIAECTVRRNRPNVVLLHIGTNDMNRNFDVGNAHHRLAALIRKITSAAPETTVLVSGLVPSQDDAINARIAAYNSRIPDMARTLAAEGRRVRALSMGAVTEADLRDKLHPGQRGYDKMGRVFHSAISAALREGVIAGPVAGNPSACQMPQPANPAEGWNAVEQISAGYGYPRDWVRFADMDGDNRDDYLIVQDLGQVRGWLNGGDGRSWNWRGELNAGYGYPRDWVRFADMDGDNRDDYVILQDQGQVRAWLNNGVGQSWTWKGELAGYGYPRDWVRLEDVNGDGLDDYVVIQDRGELRAWINNGPGKDFTWKGEINPGYGYPRDWVRLEDINADKKVDYLVVQDNGQVRAWLNDLGGKGWIWQGAVIGDVGVDRNNVRLADVNGDRKADYLGIGPLGQIGAWFNDRYPGGPTPGNPAPVDPGPPPASPGEGWNHLVQISAGYSYPRDWVRFADMDGDNRDDYLIVQDLGQLRGWLNGGVGQGWTWKGELNPGYGYPRDWVRLADMNGDNRDDYVILQDLGQLRAWQNDGDGQGWTWKGELNPGYGYPRDWVRLADVNGDGLDDYLVLQDEGELRAWINNGPGQGWTWKGEINPGYGYPRDWVRLADVNGDRKVDYLVVQDDGQVRAWLNDLGGRGWIWQGQIIGDVGVDRDNVRLHDVNGDRKADYLGIGPLGQIGAWFNDRYPGTPDNPPPAAPIPPDGWPPLCVANRCP</sequence>
<dbReference type="Proteomes" id="UP000619788">
    <property type="component" value="Unassembled WGS sequence"/>
</dbReference>
<gene>
    <name evidence="5" type="ORF">Psi01_57360</name>
</gene>
<dbReference type="GO" id="GO:0004622">
    <property type="term" value="F:phosphatidylcholine lysophospholipase activity"/>
    <property type="evidence" value="ECO:0007669"/>
    <property type="project" value="TreeGrafter"/>
</dbReference>
<dbReference type="AlphaFoldDB" id="A0A8J3SM49"/>
<evidence type="ECO:0000259" key="4">
    <source>
        <dbReference type="Pfam" id="PF13472"/>
    </source>
</evidence>
<dbReference type="SUPFAM" id="SSF52266">
    <property type="entry name" value="SGNH hydrolase"/>
    <property type="match status" value="1"/>
</dbReference>
<feature type="domain" description="SGNH hydrolase-type esterase" evidence="4">
    <location>
        <begin position="297"/>
        <end position="479"/>
    </location>
</feature>
<reference evidence="5 6" key="1">
    <citation type="submission" date="2021-01" db="EMBL/GenBank/DDBJ databases">
        <title>Whole genome shotgun sequence of Planobispora siamensis NBRC 107568.</title>
        <authorList>
            <person name="Komaki H."/>
            <person name="Tamura T."/>
        </authorList>
    </citation>
    <scope>NUCLEOTIDE SEQUENCE [LARGE SCALE GENOMIC DNA]</scope>
    <source>
        <strain evidence="5 6">NBRC 107568</strain>
    </source>
</reference>
<feature type="signal peptide" evidence="3">
    <location>
        <begin position="1"/>
        <end position="33"/>
    </location>
</feature>
<dbReference type="Pfam" id="PF13472">
    <property type="entry name" value="Lipase_GDSL_2"/>
    <property type="match status" value="1"/>
</dbReference>
<dbReference type="SUPFAM" id="SSF69318">
    <property type="entry name" value="Integrin alpha N-terminal domain"/>
    <property type="match status" value="2"/>
</dbReference>
<dbReference type="InterPro" id="IPR051532">
    <property type="entry name" value="Ester_Hydrolysis_Enzymes"/>
</dbReference>
<protein>
    <recommendedName>
        <fullName evidence="4">SGNH hydrolase-type esterase domain-containing protein</fullName>
    </recommendedName>
</protein>
<comment type="caution">
    <text evidence="5">The sequence shown here is derived from an EMBL/GenBank/DDBJ whole genome shotgun (WGS) entry which is preliminary data.</text>
</comment>
<evidence type="ECO:0000256" key="3">
    <source>
        <dbReference type="SAM" id="SignalP"/>
    </source>
</evidence>
<dbReference type="PANTHER" id="PTHR30383:SF5">
    <property type="entry name" value="SGNH HYDROLASE-TYPE ESTERASE DOMAIN-CONTAINING PROTEIN"/>
    <property type="match status" value="1"/>
</dbReference>
<evidence type="ECO:0000313" key="6">
    <source>
        <dbReference type="Proteomes" id="UP000619788"/>
    </source>
</evidence>
<feature type="region of interest" description="Disordered" evidence="2">
    <location>
        <begin position="770"/>
        <end position="791"/>
    </location>
</feature>
<dbReference type="Pfam" id="PF13517">
    <property type="entry name" value="FG-GAP_3"/>
    <property type="match status" value="2"/>
</dbReference>
<dbReference type="PANTHER" id="PTHR30383">
    <property type="entry name" value="THIOESTERASE 1/PROTEASE 1/LYSOPHOSPHOLIPASE L1"/>
    <property type="match status" value="1"/>
</dbReference>
<feature type="compositionally biased region" description="Pro residues" evidence="2">
    <location>
        <begin position="774"/>
        <end position="791"/>
    </location>
</feature>
<name>A0A8J3SM49_9ACTN</name>
<feature type="compositionally biased region" description="Pro residues" evidence="2">
    <location>
        <begin position="1051"/>
        <end position="1065"/>
    </location>
</feature>
<dbReference type="EMBL" id="BOOJ01000050">
    <property type="protein sequence ID" value="GIH95106.1"/>
    <property type="molecule type" value="Genomic_DNA"/>
</dbReference>